<dbReference type="Gene3D" id="3.20.20.80">
    <property type="entry name" value="Glycosidases"/>
    <property type="match status" value="1"/>
</dbReference>
<dbReference type="InterPro" id="IPR036156">
    <property type="entry name" value="Beta-gal/glucu_dom_sf"/>
</dbReference>
<evidence type="ECO:0000259" key="5">
    <source>
        <dbReference type="Pfam" id="PF00703"/>
    </source>
</evidence>
<dbReference type="InterPro" id="IPR013783">
    <property type="entry name" value="Ig-like_fold"/>
</dbReference>
<feature type="domain" description="Glycoside hydrolase family 2 immunoglobulin-like beta-sandwich" evidence="5">
    <location>
        <begin position="219"/>
        <end position="321"/>
    </location>
</feature>
<organism evidence="8 9">
    <name type="scientific">Niastella caeni</name>
    <dbReference type="NCBI Taxonomy" id="2569763"/>
    <lineage>
        <taxon>Bacteria</taxon>
        <taxon>Pseudomonadati</taxon>
        <taxon>Bacteroidota</taxon>
        <taxon>Chitinophagia</taxon>
        <taxon>Chitinophagales</taxon>
        <taxon>Chitinophagaceae</taxon>
        <taxon>Niastella</taxon>
    </lineage>
</organism>
<dbReference type="SUPFAM" id="SSF49303">
    <property type="entry name" value="beta-Galactosidase/glucuronidase domain"/>
    <property type="match status" value="1"/>
</dbReference>
<keyword evidence="4" id="KW-0472">Membrane</keyword>
<dbReference type="InterPro" id="IPR051913">
    <property type="entry name" value="GH2_Domain-Containing"/>
</dbReference>
<evidence type="ECO:0000256" key="1">
    <source>
        <dbReference type="ARBA" id="ARBA00007401"/>
    </source>
</evidence>
<evidence type="ECO:0000259" key="7">
    <source>
        <dbReference type="Pfam" id="PF02837"/>
    </source>
</evidence>
<evidence type="ECO:0008006" key="10">
    <source>
        <dbReference type="Google" id="ProtNLM"/>
    </source>
</evidence>
<dbReference type="InterPro" id="IPR017853">
    <property type="entry name" value="GH"/>
</dbReference>
<feature type="domain" description="Glycoside hydrolase family 2 catalytic" evidence="6">
    <location>
        <begin position="323"/>
        <end position="554"/>
    </location>
</feature>
<evidence type="ECO:0000256" key="2">
    <source>
        <dbReference type="ARBA" id="ARBA00022801"/>
    </source>
</evidence>
<evidence type="ECO:0000313" key="9">
    <source>
        <dbReference type="Proteomes" id="UP000306918"/>
    </source>
</evidence>
<evidence type="ECO:0000313" key="8">
    <source>
        <dbReference type="EMBL" id="THU39693.1"/>
    </source>
</evidence>
<reference evidence="8 9" key="1">
    <citation type="submission" date="2019-04" db="EMBL/GenBank/DDBJ databases">
        <title>Niastella caeni sp. nov., isolated from activated sludge.</title>
        <authorList>
            <person name="Sheng M."/>
        </authorList>
    </citation>
    <scope>NUCLEOTIDE SEQUENCE [LARGE SCALE GENOMIC DNA]</scope>
    <source>
        <strain evidence="8 9">HX-2-15</strain>
    </source>
</reference>
<feature type="transmembrane region" description="Helical" evidence="4">
    <location>
        <begin position="6"/>
        <end position="29"/>
    </location>
</feature>
<evidence type="ECO:0000256" key="4">
    <source>
        <dbReference type="SAM" id="Phobius"/>
    </source>
</evidence>
<dbReference type="InterPro" id="IPR006103">
    <property type="entry name" value="Glyco_hydro_2_cat"/>
</dbReference>
<dbReference type="Pfam" id="PF00703">
    <property type="entry name" value="Glyco_hydro_2"/>
    <property type="match status" value="1"/>
</dbReference>
<dbReference type="GO" id="GO:0004553">
    <property type="term" value="F:hydrolase activity, hydrolyzing O-glycosyl compounds"/>
    <property type="evidence" value="ECO:0007669"/>
    <property type="project" value="InterPro"/>
</dbReference>
<dbReference type="GO" id="GO:0005975">
    <property type="term" value="P:carbohydrate metabolic process"/>
    <property type="evidence" value="ECO:0007669"/>
    <property type="project" value="InterPro"/>
</dbReference>
<dbReference type="Pfam" id="PF02837">
    <property type="entry name" value="Glyco_hydro_2_N"/>
    <property type="match status" value="1"/>
</dbReference>
<dbReference type="InterPro" id="IPR006102">
    <property type="entry name" value="Ig-like_GH2"/>
</dbReference>
<sequence>MKITLSIISIKMAIFLSASIWHICTIISIRTSKLPFMKIICCTYLFLICFLSMHAQSSRQNISLNGSWRFISDSTNAGQGQRWQQGLPAKAATVQVPHTWNVMKGLEDYSGLAWYEKTFTMPAQARNKQVRLKFDAVYHDAVIYLNGAQLATHTNAGYTTFYVDVTKQVKYGAPNKLVVSVSNAFSDTNLPYKKKFDWCNDGGIIRGVSLQVTGKPSVRYIHITPDVNVTDSTATAKLDLQLWEEEIRSVEAVVRINEKKSNKTVLTKKLSFSEGNGFATTIDLGKVHLWHFNDPFLYQIQVTVQNNEQPSDQVTQTFGCRKIELRGPQFFLNGEAVRLPGLEYMPSSHPAHGSAEPRWVMDSVVNMFKDLNVTISRFHWQVDEYILDQMDEKGILLQAEIPWWQQPERLTPQLEGVARKQFAEMIERDYNHPCIFAWAMSNEVHSKDRDSGQYISLKQFVKSLDNSRLVNVVSNETFRRKQQDAAFIGDLPTWNEYIGTWFGKRSDELPAYFAEVESAMGDRPLFITENGLCEPRFTGGDLKRIEDMTYHYNEWAKRKYIMGCIYFCLNDYRTQMGEDGAANFKARIHGITDFYFKKKSSYYVFKQLASPFLITNVKKLNETTVQVMLKNKDGLPSYTVTDFMITWLNGKNKVLSQKLPTLKPGETATITLTDMNARIGFDICTPAGYRVISYPFVH</sequence>
<proteinExistence type="inferred from homology"/>
<keyword evidence="2" id="KW-0378">Hydrolase</keyword>
<name>A0A4S8HVM0_9BACT</name>
<dbReference type="Gene3D" id="2.60.40.10">
    <property type="entry name" value="Immunoglobulins"/>
    <property type="match status" value="1"/>
</dbReference>
<dbReference type="Proteomes" id="UP000306918">
    <property type="component" value="Unassembled WGS sequence"/>
</dbReference>
<dbReference type="PANTHER" id="PTHR42732:SF1">
    <property type="entry name" value="BETA-MANNOSIDASE"/>
    <property type="match status" value="1"/>
</dbReference>
<evidence type="ECO:0000259" key="6">
    <source>
        <dbReference type="Pfam" id="PF02836"/>
    </source>
</evidence>
<comment type="similarity">
    <text evidence="1">Belongs to the glycosyl hydrolase 2 family.</text>
</comment>
<dbReference type="SUPFAM" id="SSF49785">
    <property type="entry name" value="Galactose-binding domain-like"/>
    <property type="match status" value="1"/>
</dbReference>
<keyword evidence="4" id="KW-0812">Transmembrane</keyword>
<keyword evidence="4" id="KW-1133">Transmembrane helix</keyword>
<dbReference type="OrthoDB" id="857501at2"/>
<dbReference type="InterPro" id="IPR006104">
    <property type="entry name" value="Glyco_hydro_2_N"/>
</dbReference>
<dbReference type="InterPro" id="IPR008979">
    <property type="entry name" value="Galactose-bd-like_sf"/>
</dbReference>
<gene>
    <name evidence="8" type="ORF">FAM09_14450</name>
</gene>
<dbReference type="AlphaFoldDB" id="A0A4S8HVM0"/>
<keyword evidence="9" id="KW-1185">Reference proteome</keyword>
<dbReference type="Gene3D" id="2.60.120.260">
    <property type="entry name" value="Galactose-binding domain-like"/>
    <property type="match status" value="1"/>
</dbReference>
<feature type="domain" description="Glycosyl hydrolases family 2 sugar binding" evidence="7">
    <location>
        <begin position="63"/>
        <end position="211"/>
    </location>
</feature>
<dbReference type="Pfam" id="PF02836">
    <property type="entry name" value="Glyco_hydro_2_C"/>
    <property type="match status" value="1"/>
</dbReference>
<dbReference type="PANTHER" id="PTHR42732">
    <property type="entry name" value="BETA-GALACTOSIDASE"/>
    <property type="match status" value="1"/>
</dbReference>
<dbReference type="EMBL" id="STFF01000003">
    <property type="protein sequence ID" value="THU39693.1"/>
    <property type="molecule type" value="Genomic_DNA"/>
</dbReference>
<accession>A0A4S8HVM0</accession>
<evidence type="ECO:0000256" key="3">
    <source>
        <dbReference type="ARBA" id="ARBA00023295"/>
    </source>
</evidence>
<keyword evidence="3" id="KW-0326">Glycosidase</keyword>
<comment type="caution">
    <text evidence="8">The sequence shown here is derived from an EMBL/GenBank/DDBJ whole genome shotgun (WGS) entry which is preliminary data.</text>
</comment>
<dbReference type="SUPFAM" id="SSF51445">
    <property type="entry name" value="(Trans)glycosidases"/>
    <property type="match status" value="1"/>
</dbReference>
<protein>
    <recommendedName>
        <fullName evidence="10">Beta-galactosidase</fullName>
    </recommendedName>
</protein>